<dbReference type="Proteomes" id="UP000822688">
    <property type="component" value="Chromosome V"/>
</dbReference>
<dbReference type="EMBL" id="CM026426">
    <property type="protein sequence ID" value="KAG0571951.1"/>
    <property type="molecule type" value="Genomic_DNA"/>
</dbReference>
<keyword evidence="2" id="KW-1185">Reference proteome</keyword>
<comment type="caution">
    <text evidence="1">The sequence shown here is derived from an EMBL/GenBank/DDBJ whole genome shotgun (WGS) entry which is preliminary data.</text>
</comment>
<evidence type="ECO:0000313" key="1">
    <source>
        <dbReference type="EMBL" id="KAG0571951.1"/>
    </source>
</evidence>
<accession>A0A8T0HM98</accession>
<reference evidence="1" key="1">
    <citation type="submission" date="2020-06" db="EMBL/GenBank/DDBJ databases">
        <title>WGS assembly of Ceratodon purpureus strain R40.</title>
        <authorList>
            <person name="Carey S.B."/>
            <person name="Jenkins J."/>
            <person name="Shu S."/>
            <person name="Lovell J.T."/>
            <person name="Sreedasyam A."/>
            <person name="Maumus F."/>
            <person name="Tiley G.P."/>
            <person name="Fernandez-Pozo N."/>
            <person name="Barry K."/>
            <person name="Chen C."/>
            <person name="Wang M."/>
            <person name="Lipzen A."/>
            <person name="Daum C."/>
            <person name="Saski C.A."/>
            <person name="Payton A.C."/>
            <person name="Mcbreen J.C."/>
            <person name="Conrad R.E."/>
            <person name="Kollar L.M."/>
            <person name="Olsson S."/>
            <person name="Huttunen S."/>
            <person name="Landis J.B."/>
            <person name="Wickett N.J."/>
            <person name="Johnson M.G."/>
            <person name="Rensing S.A."/>
            <person name="Grimwood J."/>
            <person name="Schmutz J."/>
            <person name="Mcdaniel S.F."/>
        </authorList>
    </citation>
    <scope>NUCLEOTIDE SEQUENCE</scope>
    <source>
        <strain evidence="1">R40</strain>
    </source>
</reference>
<name>A0A8T0HM98_CERPU</name>
<organism evidence="1 2">
    <name type="scientific">Ceratodon purpureus</name>
    <name type="common">Fire moss</name>
    <name type="synonym">Dicranum purpureum</name>
    <dbReference type="NCBI Taxonomy" id="3225"/>
    <lineage>
        <taxon>Eukaryota</taxon>
        <taxon>Viridiplantae</taxon>
        <taxon>Streptophyta</taxon>
        <taxon>Embryophyta</taxon>
        <taxon>Bryophyta</taxon>
        <taxon>Bryophytina</taxon>
        <taxon>Bryopsida</taxon>
        <taxon>Dicranidae</taxon>
        <taxon>Pseudoditrichales</taxon>
        <taxon>Ditrichaceae</taxon>
        <taxon>Ceratodon</taxon>
    </lineage>
</organism>
<gene>
    <name evidence="1" type="ORF">KC19_VG055700</name>
</gene>
<evidence type="ECO:0000313" key="2">
    <source>
        <dbReference type="Proteomes" id="UP000822688"/>
    </source>
</evidence>
<sequence>MPTGTWLALGARKMNRTLLATMRTSRMLATGVPGRILPPMSTLNMQRATRGLRDFSTIDMFFLFIQCFVGGYCCTEVIPFISNVSYREYNESKSFMVLF</sequence>
<proteinExistence type="predicted"/>
<protein>
    <submittedName>
        <fullName evidence="1">Uncharacterized protein</fullName>
    </submittedName>
</protein>
<dbReference type="AlphaFoldDB" id="A0A8T0HM98"/>